<dbReference type="CDD" id="cd11537">
    <property type="entry name" value="NTP-PPase_RS21-C6_like"/>
    <property type="match status" value="1"/>
</dbReference>
<keyword evidence="10" id="KW-1185">Reference proteome</keyword>
<keyword evidence="4 8" id="KW-0812">Transmembrane</keyword>
<dbReference type="GO" id="GO:0048367">
    <property type="term" value="P:shoot system development"/>
    <property type="evidence" value="ECO:0007669"/>
    <property type="project" value="UniProtKB-ARBA"/>
</dbReference>
<dbReference type="InterPro" id="IPR025984">
    <property type="entry name" value="DCTPP"/>
</dbReference>
<evidence type="ECO:0000256" key="3">
    <source>
        <dbReference type="ARBA" id="ARBA00022475"/>
    </source>
</evidence>
<evidence type="ECO:0000256" key="8">
    <source>
        <dbReference type="SAM" id="Phobius"/>
    </source>
</evidence>
<keyword evidence="3" id="KW-1003">Cell membrane</keyword>
<reference evidence="9" key="2">
    <citation type="journal article" date="2023" name="Int. J. Mol. Sci.">
        <title>De Novo Assembly and Annotation of 11 Diverse Shrub Willow (Salix) Genomes Reveals Novel Gene Organization in Sex-Linked Regions.</title>
        <authorList>
            <person name="Hyden B."/>
            <person name="Feng K."/>
            <person name="Yates T.B."/>
            <person name="Jawdy S."/>
            <person name="Cereghino C."/>
            <person name="Smart L.B."/>
            <person name="Muchero W."/>
        </authorList>
    </citation>
    <scope>NUCLEOTIDE SEQUENCE</scope>
    <source>
        <tissue evidence="9">Shoot tip</tissue>
    </source>
</reference>
<proteinExistence type="inferred from homology"/>
<accession>A0A9Q0TFU9</accession>
<dbReference type="GO" id="GO:0009143">
    <property type="term" value="P:nucleoside triphosphate catabolic process"/>
    <property type="evidence" value="ECO:0007669"/>
    <property type="project" value="InterPro"/>
</dbReference>
<dbReference type="GO" id="GO:0047429">
    <property type="term" value="F:nucleoside triphosphate diphosphatase activity"/>
    <property type="evidence" value="ECO:0007669"/>
    <property type="project" value="InterPro"/>
</dbReference>
<evidence type="ECO:0000313" key="10">
    <source>
        <dbReference type="Proteomes" id="UP001151752"/>
    </source>
</evidence>
<evidence type="ECO:0000256" key="4">
    <source>
        <dbReference type="ARBA" id="ARBA00022692"/>
    </source>
</evidence>
<sequence>MAEAKLIQKNMITRSPAKKKRHGFTRKCASLVQDQRARIYVFRRCATMLLCWPVWFCFVVFQTDSPPVPFIFLTRMVQSNGFVGAGEANNHEPHSCLNFSQATHELRNFKWAPENFTTELNKPRLSTGNHYPTRVSQATADKESIERAKQKERWQEWKLELPWKDLKKKMADFAKERDWDQFHSPRNLLLALVGEVGELSEIFQWRGEVARGLPDWKDEEKEHLGEELSDVLLYLVRLSDVCGVDLGKAAMRKLEVNAIKYPVKLCKGSSKKHTQINAGNNAGGGGGGITGSIHSDGCTNSSDGV</sequence>
<evidence type="ECO:0000256" key="7">
    <source>
        <dbReference type="ARBA" id="ARBA00024340"/>
    </source>
</evidence>
<dbReference type="Proteomes" id="UP001151752">
    <property type="component" value="Chromosome 2"/>
</dbReference>
<dbReference type="AlphaFoldDB" id="A0A9Q0TFU9"/>
<evidence type="ECO:0000256" key="1">
    <source>
        <dbReference type="ARBA" id="ARBA00004162"/>
    </source>
</evidence>
<comment type="similarity">
    <text evidence="7">Belongs to the DVL/RTFL small polypeptides family.</text>
</comment>
<dbReference type="PANTHER" id="PTHR14552">
    <property type="match status" value="1"/>
</dbReference>
<dbReference type="InterPro" id="IPR012552">
    <property type="entry name" value="DVL"/>
</dbReference>
<evidence type="ECO:0000313" key="9">
    <source>
        <dbReference type="EMBL" id="KAJ6710844.1"/>
    </source>
</evidence>
<evidence type="ECO:0008006" key="11">
    <source>
        <dbReference type="Google" id="ProtNLM"/>
    </source>
</evidence>
<dbReference type="Pfam" id="PF12643">
    <property type="entry name" value="MazG-like"/>
    <property type="match status" value="1"/>
</dbReference>
<feature type="transmembrane region" description="Helical" evidence="8">
    <location>
        <begin position="41"/>
        <end position="61"/>
    </location>
</feature>
<protein>
    <recommendedName>
        <fullName evidence="11">dCTP pyrophosphatase 1</fullName>
    </recommendedName>
</protein>
<evidence type="ECO:0000256" key="5">
    <source>
        <dbReference type="ARBA" id="ARBA00022989"/>
    </source>
</evidence>
<dbReference type="Gene3D" id="1.10.287.1080">
    <property type="entry name" value="MazG-like"/>
    <property type="match status" value="1"/>
</dbReference>
<evidence type="ECO:0000256" key="2">
    <source>
        <dbReference type="ARBA" id="ARBA00022473"/>
    </source>
</evidence>
<comment type="caution">
    <text evidence="9">The sequence shown here is derived from an EMBL/GenBank/DDBJ whole genome shotgun (WGS) entry which is preliminary data.</text>
</comment>
<dbReference type="EMBL" id="JAPFFM010000015">
    <property type="protein sequence ID" value="KAJ6710844.1"/>
    <property type="molecule type" value="Genomic_DNA"/>
</dbReference>
<keyword evidence="6 8" id="KW-0472">Membrane</keyword>
<name>A0A9Q0TFU9_9ROSI</name>
<comment type="subcellular location">
    <subcellularLocation>
        <location evidence="1">Cell membrane</location>
        <topology evidence="1">Single-pass membrane protein</topology>
    </subcellularLocation>
</comment>
<dbReference type="GO" id="GO:0008285">
    <property type="term" value="P:negative regulation of cell population proliferation"/>
    <property type="evidence" value="ECO:0007669"/>
    <property type="project" value="InterPro"/>
</dbReference>
<dbReference type="SUPFAM" id="SSF101386">
    <property type="entry name" value="all-alpha NTP pyrophosphatases"/>
    <property type="match status" value="1"/>
</dbReference>
<evidence type="ECO:0000256" key="6">
    <source>
        <dbReference type="ARBA" id="ARBA00023136"/>
    </source>
</evidence>
<keyword evidence="5 8" id="KW-1133">Transmembrane helix</keyword>
<gene>
    <name evidence="9" type="ORF">OIU74_011665</name>
</gene>
<reference evidence="9" key="1">
    <citation type="submission" date="2022-11" db="EMBL/GenBank/DDBJ databases">
        <authorList>
            <person name="Hyden B.L."/>
            <person name="Feng K."/>
            <person name="Yates T."/>
            <person name="Jawdy S."/>
            <person name="Smart L.B."/>
            <person name="Muchero W."/>
        </authorList>
    </citation>
    <scope>NUCLEOTIDE SEQUENCE</scope>
    <source>
        <tissue evidence="9">Shoot tip</tissue>
    </source>
</reference>
<organism evidence="9 10">
    <name type="scientific">Salix koriyanagi</name>
    <dbReference type="NCBI Taxonomy" id="2511006"/>
    <lineage>
        <taxon>Eukaryota</taxon>
        <taxon>Viridiplantae</taxon>
        <taxon>Streptophyta</taxon>
        <taxon>Embryophyta</taxon>
        <taxon>Tracheophyta</taxon>
        <taxon>Spermatophyta</taxon>
        <taxon>Magnoliopsida</taxon>
        <taxon>eudicotyledons</taxon>
        <taxon>Gunneridae</taxon>
        <taxon>Pentapetalae</taxon>
        <taxon>rosids</taxon>
        <taxon>fabids</taxon>
        <taxon>Malpighiales</taxon>
        <taxon>Salicaceae</taxon>
        <taxon>Saliceae</taxon>
        <taxon>Salix</taxon>
    </lineage>
</organism>
<dbReference type="GO" id="GO:0005886">
    <property type="term" value="C:plasma membrane"/>
    <property type="evidence" value="ECO:0007669"/>
    <property type="project" value="UniProtKB-SubCell"/>
</dbReference>
<dbReference type="Pfam" id="PF08137">
    <property type="entry name" value="DVL"/>
    <property type="match status" value="1"/>
</dbReference>
<dbReference type="PANTHER" id="PTHR14552:SF21">
    <property type="entry name" value="DCTP PYROPHOSPHATASE 1"/>
    <property type="match status" value="1"/>
</dbReference>
<keyword evidence="2" id="KW-0217">Developmental protein</keyword>